<dbReference type="KEGG" id="rsin:B6N60_03769"/>
<proteinExistence type="predicted"/>
<dbReference type="AlphaFoldDB" id="A0A975TAJ7"/>
<reference evidence="1" key="1">
    <citation type="submission" date="2017-04" db="EMBL/GenBank/DDBJ databases">
        <title>Genome deletions in a multicellular cyanobacterial endosymbiont for morphological adaptation in marine diatoms.</title>
        <authorList>
            <person name="Wang Y."/>
            <person name="Gao H."/>
            <person name="Li R."/>
            <person name="Xu X."/>
        </authorList>
    </citation>
    <scope>NUCLEOTIDE SEQUENCE</scope>
    <source>
        <strain evidence="1">FACHB 800</strain>
    </source>
</reference>
<dbReference type="EMBL" id="CP021056">
    <property type="protein sequence ID" value="QXE25059.1"/>
    <property type="molecule type" value="Genomic_DNA"/>
</dbReference>
<name>A0A975TAJ7_9NOST</name>
<gene>
    <name evidence="1" type="ORF">B6N60_03769</name>
</gene>
<evidence type="ECO:0000313" key="2">
    <source>
        <dbReference type="Proteomes" id="UP000683511"/>
    </source>
</evidence>
<accession>A0A975TAJ7</accession>
<evidence type="ECO:0000313" key="1">
    <source>
        <dbReference type="EMBL" id="QXE25059.1"/>
    </source>
</evidence>
<organism evidence="1 2">
    <name type="scientific">Richelia sinica FACHB-800</name>
    <dbReference type="NCBI Taxonomy" id="1357546"/>
    <lineage>
        <taxon>Bacteria</taxon>
        <taxon>Bacillati</taxon>
        <taxon>Cyanobacteriota</taxon>
        <taxon>Cyanophyceae</taxon>
        <taxon>Nostocales</taxon>
        <taxon>Nostocaceae</taxon>
        <taxon>Richelia</taxon>
    </lineage>
</organism>
<dbReference type="Proteomes" id="UP000683511">
    <property type="component" value="Chromosome"/>
</dbReference>
<protein>
    <submittedName>
        <fullName evidence="1">Uncharacterized protein</fullName>
    </submittedName>
</protein>
<sequence length="36" mass="4146">MEECKEDSSKDHPRVKKMKAQQLLMLNDLPACIIAM</sequence>
<keyword evidence="2" id="KW-1185">Reference proteome</keyword>